<evidence type="ECO:0000313" key="8">
    <source>
        <dbReference type="Proteomes" id="UP000064243"/>
    </source>
</evidence>
<dbReference type="EMBL" id="LDUG01000036">
    <property type="protein sequence ID" value="KVW94386.1"/>
    <property type="molecule type" value="Genomic_DNA"/>
</dbReference>
<evidence type="ECO:0000256" key="1">
    <source>
        <dbReference type="ARBA" id="ARBA00009477"/>
    </source>
</evidence>
<evidence type="ECO:0000259" key="6">
    <source>
        <dbReference type="Pfam" id="PF25973"/>
    </source>
</evidence>
<feature type="region of interest" description="Disordered" evidence="3">
    <location>
        <begin position="200"/>
        <end position="232"/>
    </location>
</feature>
<feature type="compositionally biased region" description="Basic and acidic residues" evidence="3">
    <location>
        <begin position="202"/>
        <end position="212"/>
    </location>
</feature>
<dbReference type="Gene3D" id="2.40.420.20">
    <property type="match status" value="1"/>
</dbReference>
<proteinExistence type="inferred from homology"/>
<keyword evidence="4" id="KW-0472">Membrane</keyword>
<keyword evidence="4" id="KW-0812">Transmembrane</keyword>
<evidence type="ECO:0000256" key="5">
    <source>
        <dbReference type="SAM" id="SignalP"/>
    </source>
</evidence>
<evidence type="ECO:0000313" key="7">
    <source>
        <dbReference type="EMBL" id="KVW94386.1"/>
    </source>
</evidence>
<dbReference type="Pfam" id="PF25973">
    <property type="entry name" value="BSH_CzcB"/>
    <property type="match status" value="1"/>
</dbReference>
<dbReference type="Gene3D" id="2.40.50.100">
    <property type="match status" value="1"/>
</dbReference>
<protein>
    <recommendedName>
        <fullName evidence="6">CzcB-like barrel-sandwich hybrid domain-containing protein</fullName>
    </recommendedName>
</protein>
<dbReference type="PATRIC" id="fig|36861.3.peg.2260"/>
<dbReference type="GO" id="GO:0060003">
    <property type="term" value="P:copper ion export"/>
    <property type="evidence" value="ECO:0007669"/>
    <property type="project" value="TreeGrafter"/>
</dbReference>
<dbReference type="PANTHER" id="PTHR30097">
    <property type="entry name" value="CATION EFFLUX SYSTEM PROTEIN CUSB"/>
    <property type="match status" value="1"/>
</dbReference>
<feature type="transmembrane region" description="Helical" evidence="4">
    <location>
        <begin position="179"/>
        <end position="196"/>
    </location>
</feature>
<feature type="chain" id="PRO_5007125652" description="CzcB-like barrel-sandwich hybrid domain-containing protein" evidence="5">
    <location>
        <begin position="23"/>
        <end position="563"/>
    </location>
</feature>
<dbReference type="GO" id="GO:0022857">
    <property type="term" value="F:transmembrane transporter activity"/>
    <property type="evidence" value="ECO:0007669"/>
    <property type="project" value="InterPro"/>
</dbReference>
<dbReference type="GO" id="GO:0015679">
    <property type="term" value="P:plasma membrane copper ion transport"/>
    <property type="evidence" value="ECO:0007669"/>
    <property type="project" value="TreeGrafter"/>
</dbReference>
<feature type="signal peptide" evidence="5">
    <location>
        <begin position="1"/>
        <end position="22"/>
    </location>
</feature>
<name>A0A106BKZ0_THIDE</name>
<comment type="caution">
    <text evidence="7">The sequence shown here is derived from an EMBL/GenBank/DDBJ whole genome shotgun (WGS) entry which is preliminary data.</text>
</comment>
<keyword evidence="5" id="KW-0732">Signal</keyword>
<dbReference type="PANTHER" id="PTHR30097:SF4">
    <property type="entry name" value="SLR6042 PROTEIN"/>
    <property type="match status" value="1"/>
</dbReference>
<keyword evidence="4" id="KW-1133">Transmembrane helix</keyword>
<keyword evidence="8" id="KW-1185">Reference proteome</keyword>
<dbReference type="InterPro" id="IPR051909">
    <property type="entry name" value="MFP_Cation_Efflux"/>
</dbReference>
<dbReference type="Gene3D" id="2.40.30.170">
    <property type="match status" value="1"/>
</dbReference>
<dbReference type="GO" id="GO:0030313">
    <property type="term" value="C:cell envelope"/>
    <property type="evidence" value="ECO:0007669"/>
    <property type="project" value="TreeGrafter"/>
</dbReference>
<dbReference type="SUPFAM" id="SSF111369">
    <property type="entry name" value="HlyD-like secretion proteins"/>
    <property type="match status" value="1"/>
</dbReference>
<gene>
    <name evidence="7" type="ORF">ABW22_12410</name>
</gene>
<feature type="domain" description="CzcB-like barrel-sandwich hybrid" evidence="6">
    <location>
        <begin position="303"/>
        <end position="418"/>
    </location>
</feature>
<comment type="similarity">
    <text evidence="1">Belongs to the membrane fusion protein (MFP) (TC 8.A.1) family.</text>
</comment>
<accession>A0A106BKZ0</accession>
<dbReference type="Gene3D" id="1.10.287.470">
    <property type="entry name" value="Helix hairpin bin"/>
    <property type="match status" value="1"/>
</dbReference>
<dbReference type="AlphaFoldDB" id="A0A106BKZ0"/>
<reference evidence="7 8" key="1">
    <citation type="journal article" date="2015" name="Appl. Environ. Microbiol.">
        <title>Aerobic and Anaerobic Thiosulfate Oxidation by a Cold-Adapted, Subglacial Chemoautotroph.</title>
        <authorList>
            <person name="Harrold Z.R."/>
            <person name="Skidmore M.L."/>
            <person name="Hamilton T.L."/>
            <person name="Desch L."/>
            <person name="Amada K."/>
            <person name="van Gelder W."/>
            <person name="Glover K."/>
            <person name="Roden E.E."/>
            <person name="Boyd E.S."/>
        </authorList>
    </citation>
    <scope>NUCLEOTIDE SEQUENCE [LARGE SCALE GENOMIC DNA]</scope>
    <source>
        <strain evidence="7 8">RG</strain>
    </source>
</reference>
<feature type="transmembrane region" description="Helical" evidence="4">
    <location>
        <begin position="149"/>
        <end position="170"/>
    </location>
</feature>
<dbReference type="Proteomes" id="UP000064243">
    <property type="component" value="Unassembled WGS sequence"/>
</dbReference>
<organism evidence="7 8">
    <name type="scientific">Thiobacillus denitrificans</name>
    <dbReference type="NCBI Taxonomy" id="36861"/>
    <lineage>
        <taxon>Bacteria</taxon>
        <taxon>Pseudomonadati</taxon>
        <taxon>Pseudomonadota</taxon>
        <taxon>Betaproteobacteria</taxon>
        <taxon>Nitrosomonadales</taxon>
        <taxon>Thiobacillaceae</taxon>
        <taxon>Thiobacillus</taxon>
    </lineage>
</organism>
<evidence type="ECO:0000256" key="3">
    <source>
        <dbReference type="SAM" id="MobiDB-lite"/>
    </source>
</evidence>
<evidence type="ECO:0000256" key="2">
    <source>
        <dbReference type="ARBA" id="ARBA00022448"/>
    </source>
</evidence>
<dbReference type="InterPro" id="IPR058647">
    <property type="entry name" value="BSH_CzcB-like"/>
</dbReference>
<sequence>MPNFRAWALALLFSLVPLFAFAGGGDDHSHGPEVSVPVAATATSGERLELKSPDVELLGILGDGKLTLYADRYATNEPILNAKIELESNGRKLQMLATKDGSYTAAADWLKQPGKHEIVVSVEANGLQDLLIGTLLVSDLKPETDGRSWLAYGKWAAVGIAGVIALLVLFKRMRRRKGAAALVLPVFAAFLLGGHSNPGFAHGDEDHSEKPKTPVVSGVPAGPANSGNPAAGAAPVRLPDGSIFAPKPVQRLLGIRTVLGEPRDIAKTVELNGHISVDPNFSGRVQSSQSGRIAAPGGGFPAMGMKVSKGQILAYIEPAASSIEKGNQQAQLAELASNLGLAERRAKRLEQLVGSLPQKEIDAARAEAASLRARRAAVADSLFQREALRAPVSGVISQAGVVAGQVVEAREVLFEIVDPARLWVEAIAYDTALSGQVAGAAGMTAGNQPLTLAFIGQSYQLREQALPMQFAVKPPLPILSVGQPVKVFVQTRQAIRGIPVPQGSVMKNSSGETIVWVHASAERFVPKKVKVQAVDANTIAVLEGLQDGDRVVTQGAALLTQIR</sequence>
<dbReference type="NCBIfam" id="TIGR01730">
    <property type="entry name" value="RND_mfp"/>
    <property type="match status" value="1"/>
</dbReference>
<feature type="compositionally biased region" description="Low complexity" evidence="3">
    <location>
        <begin position="218"/>
        <end position="232"/>
    </location>
</feature>
<dbReference type="GO" id="GO:0016020">
    <property type="term" value="C:membrane"/>
    <property type="evidence" value="ECO:0007669"/>
    <property type="project" value="InterPro"/>
</dbReference>
<keyword evidence="2" id="KW-0813">Transport</keyword>
<dbReference type="InterPro" id="IPR006143">
    <property type="entry name" value="RND_pump_MFP"/>
</dbReference>
<dbReference type="OrthoDB" id="7059230at2"/>
<evidence type="ECO:0000256" key="4">
    <source>
        <dbReference type="SAM" id="Phobius"/>
    </source>
</evidence>